<dbReference type="SUPFAM" id="SSF54529">
    <property type="entry name" value="Mitochondrial glycoprotein MAM33-like"/>
    <property type="match status" value="1"/>
</dbReference>
<dbReference type="KEGG" id="mdm:103435454"/>
<sequence>MAFTSILRRSASSLAPLASRLARGQRSYHGAVATAVNHFNFSRKHTQPTPFVLTPRYYSSHSSDQSLIRVIESEIKCAEETEDLDKVEEIPSSFPFKIEDTPGIQTVTLKRTYQGEDIQVEVHMPDLVTGEDDNDDNQNDDNDEHANQSSIPLVVTVSKGNGPVLEFSVTAYPDEFQIDSLAVKNPEDSEDQIAYEGPDFHDLDENLQKAFHKYLEVRGIKPSTTNFLHEYMLNKDSKEYANWLQQLKRFVEA</sequence>
<protein>
    <recommendedName>
        <fullName evidence="4">Mitochondrial glycoprotein family protein</fullName>
    </recommendedName>
</protein>
<feature type="region of interest" description="Disordered" evidence="1">
    <location>
        <begin position="126"/>
        <end position="150"/>
    </location>
</feature>
<evidence type="ECO:0008006" key="4">
    <source>
        <dbReference type="Google" id="ProtNLM"/>
    </source>
</evidence>
<organism evidence="2 3">
    <name type="scientific">Malus domestica</name>
    <name type="common">Apple</name>
    <name type="synonym">Pyrus malus</name>
    <dbReference type="NCBI Taxonomy" id="3750"/>
    <lineage>
        <taxon>Eukaryota</taxon>
        <taxon>Viridiplantae</taxon>
        <taxon>Streptophyta</taxon>
        <taxon>Embryophyta</taxon>
        <taxon>Tracheophyta</taxon>
        <taxon>Spermatophyta</taxon>
        <taxon>Magnoliopsida</taxon>
        <taxon>eudicotyledons</taxon>
        <taxon>Gunneridae</taxon>
        <taxon>Pentapetalae</taxon>
        <taxon>rosids</taxon>
        <taxon>fabids</taxon>
        <taxon>Rosales</taxon>
        <taxon>Rosaceae</taxon>
        <taxon>Amygdaloideae</taxon>
        <taxon>Maleae</taxon>
        <taxon>Malus</taxon>
    </lineage>
</organism>
<dbReference type="STRING" id="3750.A0A498JHW7"/>
<dbReference type="Gene3D" id="3.10.280.10">
    <property type="entry name" value="Mitochondrial glycoprotein"/>
    <property type="match status" value="1"/>
</dbReference>
<feature type="compositionally biased region" description="Acidic residues" evidence="1">
    <location>
        <begin position="129"/>
        <end position="143"/>
    </location>
</feature>
<dbReference type="SMR" id="A0A498JHW7"/>
<dbReference type="Proteomes" id="UP000290289">
    <property type="component" value="Chromosome 7"/>
</dbReference>
<dbReference type="InterPro" id="IPR036561">
    <property type="entry name" value="MAM33_sf"/>
</dbReference>
<keyword evidence="3" id="KW-1185">Reference proteome</keyword>
<dbReference type="OrthoDB" id="278212at2759"/>
<dbReference type="FunFam" id="3.10.280.10:FF:000002">
    <property type="entry name" value="Mitochondrial glycoprotein family protein"/>
    <property type="match status" value="1"/>
</dbReference>
<dbReference type="PANTHER" id="PTHR10826:SF41">
    <property type="entry name" value="MITOCHONDRIAL GLYCOPROTEIN FAMILY PROTEIN"/>
    <property type="match status" value="1"/>
</dbReference>
<dbReference type="Gramene" id="mRNA:MD07G0169200">
    <property type="protein sequence ID" value="mRNA:MD07G0169200"/>
    <property type="gene ID" value="MD07G0169200"/>
</dbReference>
<dbReference type="InterPro" id="IPR003428">
    <property type="entry name" value="MAM33"/>
</dbReference>
<name>A0A498JHW7_MALDO</name>
<dbReference type="Pfam" id="PF02330">
    <property type="entry name" value="MAM33"/>
    <property type="match status" value="1"/>
</dbReference>
<evidence type="ECO:0000313" key="3">
    <source>
        <dbReference type="Proteomes" id="UP000290289"/>
    </source>
</evidence>
<dbReference type="GO" id="GO:0005759">
    <property type="term" value="C:mitochondrial matrix"/>
    <property type="evidence" value="ECO:0007669"/>
    <property type="project" value="InterPro"/>
</dbReference>
<reference evidence="2 3" key="1">
    <citation type="submission" date="2018-10" db="EMBL/GenBank/DDBJ databases">
        <title>A high-quality apple genome assembly.</title>
        <authorList>
            <person name="Hu J."/>
        </authorList>
    </citation>
    <scope>NUCLEOTIDE SEQUENCE [LARGE SCALE GENOMIC DNA]</scope>
    <source>
        <strain evidence="3">cv. HFTH1</strain>
        <tissue evidence="2">Young leaf</tissue>
    </source>
</reference>
<evidence type="ECO:0000313" key="2">
    <source>
        <dbReference type="EMBL" id="RXH94505.1"/>
    </source>
</evidence>
<proteinExistence type="predicted"/>
<gene>
    <name evidence="2" type="ORF">DVH24_024189</name>
</gene>
<evidence type="ECO:0000256" key="1">
    <source>
        <dbReference type="SAM" id="MobiDB-lite"/>
    </source>
</evidence>
<comment type="caution">
    <text evidence="2">The sequence shown here is derived from an EMBL/GenBank/DDBJ whole genome shotgun (WGS) entry which is preliminary data.</text>
</comment>
<dbReference type="AlphaFoldDB" id="A0A498JHW7"/>
<accession>A0A498JHW7</accession>
<dbReference type="EMBL" id="RDQH01000333">
    <property type="protein sequence ID" value="RXH94505.1"/>
    <property type="molecule type" value="Genomic_DNA"/>
</dbReference>
<dbReference type="PANTHER" id="PTHR10826">
    <property type="entry name" value="COMPLEMENT COMPONENT 1"/>
    <property type="match status" value="1"/>
</dbReference>